<evidence type="ECO:0000313" key="2">
    <source>
        <dbReference type="Proteomes" id="UP000007519"/>
    </source>
</evidence>
<keyword evidence="2" id="KW-1185">Reference proteome</keyword>
<dbReference type="EMBL" id="CP002831">
    <property type="protein sequence ID" value="AFC26471.1"/>
    <property type="molecule type" value="Genomic_DNA"/>
</dbReference>
<gene>
    <name evidence="1" type="ordered locus">SGRA_3755</name>
</gene>
<protein>
    <submittedName>
        <fullName evidence="1">Uncharacterized protein</fullName>
    </submittedName>
</protein>
<dbReference type="STRING" id="984262.SGRA_3755"/>
<organism evidence="1 2">
    <name type="scientific">Saprospira grandis (strain Lewin)</name>
    <dbReference type="NCBI Taxonomy" id="984262"/>
    <lineage>
        <taxon>Bacteria</taxon>
        <taxon>Pseudomonadati</taxon>
        <taxon>Bacteroidota</taxon>
        <taxon>Saprospiria</taxon>
        <taxon>Saprospirales</taxon>
        <taxon>Saprospiraceae</taxon>
        <taxon>Saprospira</taxon>
    </lineage>
</organism>
<dbReference type="HOGENOM" id="CLU_2371155_0_0_10"/>
<evidence type="ECO:0000313" key="1">
    <source>
        <dbReference type="EMBL" id="AFC26471.1"/>
    </source>
</evidence>
<reference evidence="1 2" key="1">
    <citation type="journal article" date="2012" name="Stand. Genomic Sci.">
        <title>Complete genome sequencing and analysis of Saprospira grandis str. Lewin, a predatory marine bacterium.</title>
        <authorList>
            <person name="Saw J.H."/>
            <person name="Yuryev A."/>
            <person name="Kanbe M."/>
            <person name="Hou S."/>
            <person name="Young A.G."/>
            <person name="Aizawa S."/>
            <person name="Alam M."/>
        </authorList>
    </citation>
    <scope>NUCLEOTIDE SEQUENCE [LARGE SCALE GENOMIC DNA]</scope>
    <source>
        <strain evidence="1 2">Lewin</strain>
    </source>
</reference>
<dbReference type="AlphaFoldDB" id="H6L8A7"/>
<sequence length="95" mass="10211">MSRPLIFCKNTKNFKQEEQLSMKMPNFSKISLFLVKFWGCPGFQPGRAVPGLAGLLGPSALRASVWPAATLIHPSAVAGQGLPGPISSLQNYPIT</sequence>
<name>H6L8A7_SAPGL</name>
<dbReference type="Proteomes" id="UP000007519">
    <property type="component" value="Chromosome"/>
</dbReference>
<accession>H6L8A7</accession>
<dbReference type="KEGG" id="sgn:SGRA_3755"/>
<proteinExistence type="predicted"/>